<protein>
    <submittedName>
        <fullName evidence="8">mRNA interferase HicA</fullName>
    </submittedName>
</protein>
<organism evidence="8 9">
    <name type="scientific">Desemzia incerta</name>
    <dbReference type="NCBI Taxonomy" id="82801"/>
    <lineage>
        <taxon>Bacteria</taxon>
        <taxon>Bacillati</taxon>
        <taxon>Bacillota</taxon>
        <taxon>Bacilli</taxon>
        <taxon>Lactobacillales</taxon>
        <taxon>Carnobacteriaceae</taxon>
        <taxon>Desemzia</taxon>
    </lineage>
</organism>
<keyword evidence="2" id="KW-1277">Toxin-antitoxin system</keyword>
<keyword evidence="3" id="KW-0540">Nuclease</keyword>
<dbReference type="InterPro" id="IPR038570">
    <property type="entry name" value="HicA_sf"/>
</dbReference>
<dbReference type="GO" id="GO:0004519">
    <property type="term" value="F:endonuclease activity"/>
    <property type="evidence" value="ECO:0007669"/>
    <property type="project" value="UniProtKB-KW"/>
</dbReference>
<keyword evidence="9" id="KW-1185">Reference proteome</keyword>
<evidence type="ECO:0000256" key="4">
    <source>
        <dbReference type="ARBA" id="ARBA00022759"/>
    </source>
</evidence>
<dbReference type="GO" id="GO:0003729">
    <property type="term" value="F:mRNA binding"/>
    <property type="evidence" value="ECO:0007669"/>
    <property type="project" value="InterPro"/>
</dbReference>
<dbReference type="EMBL" id="FOXW01000004">
    <property type="protein sequence ID" value="SFQ26486.1"/>
    <property type="molecule type" value="Genomic_DNA"/>
</dbReference>
<evidence type="ECO:0000256" key="3">
    <source>
        <dbReference type="ARBA" id="ARBA00022722"/>
    </source>
</evidence>
<dbReference type="GO" id="GO:0016787">
    <property type="term" value="F:hydrolase activity"/>
    <property type="evidence" value="ECO:0007669"/>
    <property type="project" value="UniProtKB-KW"/>
</dbReference>
<dbReference type="Pfam" id="PF07927">
    <property type="entry name" value="HicA_toxin"/>
    <property type="match status" value="1"/>
</dbReference>
<comment type="similarity">
    <text evidence="1">Belongs to the HicA mRNA interferase family.</text>
</comment>
<evidence type="ECO:0000256" key="7">
    <source>
        <dbReference type="ARBA" id="ARBA00023016"/>
    </source>
</evidence>
<keyword evidence="7" id="KW-0346">Stress response</keyword>
<dbReference type="STRING" id="82801.SAMN04488506_1162"/>
<keyword evidence="4" id="KW-0255">Endonuclease</keyword>
<keyword evidence="6" id="KW-0694">RNA-binding</keyword>
<evidence type="ECO:0000256" key="1">
    <source>
        <dbReference type="ARBA" id="ARBA00006620"/>
    </source>
</evidence>
<dbReference type="InterPro" id="IPR012933">
    <property type="entry name" value="HicA_mRNA_interferase"/>
</dbReference>
<keyword evidence="5" id="KW-0378">Hydrolase</keyword>
<evidence type="ECO:0000313" key="9">
    <source>
        <dbReference type="Proteomes" id="UP000199136"/>
    </source>
</evidence>
<reference evidence="8 9" key="1">
    <citation type="submission" date="2016-10" db="EMBL/GenBank/DDBJ databases">
        <authorList>
            <person name="de Groot N.N."/>
        </authorList>
    </citation>
    <scope>NUCLEOTIDE SEQUENCE [LARGE SCALE GENOMIC DNA]</scope>
    <source>
        <strain evidence="8 9">DSM 20581</strain>
    </source>
</reference>
<dbReference type="OrthoDB" id="9799854at2"/>
<gene>
    <name evidence="8" type="ORF">SAMN04488506_1162</name>
</gene>
<dbReference type="Proteomes" id="UP000199136">
    <property type="component" value="Unassembled WGS sequence"/>
</dbReference>
<dbReference type="RefSeq" id="WP_092480221.1">
    <property type="nucleotide sequence ID" value="NZ_FOXW01000004.1"/>
</dbReference>
<evidence type="ECO:0000256" key="2">
    <source>
        <dbReference type="ARBA" id="ARBA00022649"/>
    </source>
</evidence>
<accession>A0A1I5X3S8</accession>
<sequence>MKTRDLIKLFEENGWWFVKHGGNHDIYTNGKAKEQIVRHKETNERLAKALIKKHGLK</sequence>
<dbReference type="SUPFAM" id="SSF54786">
    <property type="entry name" value="YcfA/nrd intein domain"/>
    <property type="match status" value="1"/>
</dbReference>
<evidence type="ECO:0000313" key="8">
    <source>
        <dbReference type="EMBL" id="SFQ26486.1"/>
    </source>
</evidence>
<evidence type="ECO:0000256" key="6">
    <source>
        <dbReference type="ARBA" id="ARBA00022884"/>
    </source>
</evidence>
<evidence type="ECO:0000256" key="5">
    <source>
        <dbReference type="ARBA" id="ARBA00022801"/>
    </source>
</evidence>
<name>A0A1I5X3S8_9LACT</name>
<dbReference type="AlphaFoldDB" id="A0A1I5X3S8"/>
<dbReference type="Gene3D" id="3.30.920.30">
    <property type="entry name" value="Hypothetical protein"/>
    <property type="match status" value="1"/>
</dbReference>
<proteinExistence type="inferred from homology"/>